<dbReference type="EMBL" id="CAJFCV020000006">
    <property type="protein sequence ID" value="CAG9131485.1"/>
    <property type="molecule type" value="Genomic_DNA"/>
</dbReference>
<accession>A0A1I7RK58</accession>
<feature type="compositionally biased region" description="Polar residues" evidence="1">
    <location>
        <begin position="20"/>
        <end position="36"/>
    </location>
</feature>
<feature type="transmembrane region" description="Helical" evidence="2">
    <location>
        <begin position="233"/>
        <end position="251"/>
    </location>
</feature>
<gene>
    <name evidence="3" type="ORF">BXYJ_LOCUS15321</name>
</gene>
<proteinExistence type="predicted"/>
<keyword evidence="2" id="KW-0812">Transmembrane</keyword>
<evidence type="ECO:0000313" key="3">
    <source>
        <dbReference type="EMBL" id="CAD5235230.1"/>
    </source>
</evidence>
<evidence type="ECO:0000313" key="5">
    <source>
        <dbReference type="Proteomes" id="UP000659654"/>
    </source>
</evidence>
<dbReference type="OrthoDB" id="10463939at2759"/>
<dbReference type="EMBL" id="CAJFDI010000006">
    <property type="protein sequence ID" value="CAD5235230.1"/>
    <property type="molecule type" value="Genomic_DNA"/>
</dbReference>
<evidence type="ECO:0000313" key="4">
    <source>
        <dbReference type="Proteomes" id="UP000095284"/>
    </source>
</evidence>
<keyword evidence="2" id="KW-0472">Membrane</keyword>
<reference evidence="3" key="2">
    <citation type="submission" date="2020-09" db="EMBL/GenBank/DDBJ databases">
        <authorList>
            <person name="Kikuchi T."/>
        </authorList>
    </citation>
    <scope>NUCLEOTIDE SEQUENCE</scope>
    <source>
        <strain evidence="3">Ka4C1</strain>
    </source>
</reference>
<dbReference type="AlphaFoldDB" id="A0A1I7RK58"/>
<protein>
    <submittedName>
        <fullName evidence="3">(pine wood nematode) hypothetical protein</fullName>
    </submittedName>
</protein>
<feature type="region of interest" description="Disordered" evidence="1">
    <location>
        <begin position="1"/>
        <end position="42"/>
    </location>
</feature>
<keyword evidence="5" id="KW-1185">Reference proteome</keyword>
<dbReference type="Proteomes" id="UP000582659">
    <property type="component" value="Unassembled WGS sequence"/>
</dbReference>
<keyword evidence="2" id="KW-1133">Transmembrane helix</keyword>
<sequence length="258" mass="29935">MPDLQNSPCTLEERNPPRKQPTTLSGCQAQPTNNFNADPGKSTRKSAWVGYLMDEPITQIERRESELCSFLRSLLHDRQKYDDYLEFVDEPDIQGDFSWKKFETLILDYQAQNSANLEGAILALDDQLDYISYVEIINQLQAFYDQGTRDTFKARALMVIAITSFGRIYLNFYFKHASKSYMADHNSQLILSFTHRHVMNILRTMDDWAQFDQFLQTYVPTRGSSLFDRVCVMVDRIGLPILGIFAVYIAYKFRIALT</sequence>
<evidence type="ECO:0000256" key="1">
    <source>
        <dbReference type="SAM" id="MobiDB-lite"/>
    </source>
</evidence>
<evidence type="ECO:0000256" key="2">
    <source>
        <dbReference type="SAM" id="Phobius"/>
    </source>
</evidence>
<dbReference type="Proteomes" id="UP000095284">
    <property type="component" value="Unplaced"/>
</dbReference>
<name>A0A1I7RK58_BURXY</name>
<evidence type="ECO:0000313" key="6">
    <source>
        <dbReference type="WBParaSite" id="BXY_0109100.1"/>
    </source>
</evidence>
<organism evidence="4 6">
    <name type="scientific">Bursaphelenchus xylophilus</name>
    <name type="common">Pinewood nematode worm</name>
    <name type="synonym">Aphelenchoides xylophilus</name>
    <dbReference type="NCBI Taxonomy" id="6326"/>
    <lineage>
        <taxon>Eukaryota</taxon>
        <taxon>Metazoa</taxon>
        <taxon>Ecdysozoa</taxon>
        <taxon>Nematoda</taxon>
        <taxon>Chromadorea</taxon>
        <taxon>Rhabditida</taxon>
        <taxon>Tylenchina</taxon>
        <taxon>Tylenchomorpha</taxon>
        <taxon>Aphelenchoidea</taxon>
        <taxon>Aphelenchoididae</taxon>
        <taxon>Bursaphelenchus</taxon>
    </lineage>
</organism>
<reference evidence="6" key="1">
    <citation type="submission" date="2016-11" db="UniProtKB">
        <authorList>
            <consortium name="WormBaseParasite"/>
        </authorList>
    </citation>
    <scope>IDENTIFICATION</scope>
</reference>
<dbReference type="Proteomes" id="UP000659654">
    <property type="component" value="Unassembled WGS sequence"/>
</dbReference>
<dbReference type="WBParaSite" id="BXY_0109100.1">
    <property type="protein sequence ID" value="BXY_0109100.1"/>
    <property type="gene ID" value="BXY_0109100"/>
</dbReference>